<evidence type="ECO:0000256" key="1">
    <source>
        <dbReference type="ARBA" id="ARBA00000822"/>
    </source>
</evidence>
<keyword evidence="6" id="KW-0624">Polysaccharide degradation</keyword>
<accession>A0AAX4JYQ0</accession>
<evidence type="ECO:0000256" key="6">
    <source>
        <dbReference type="ARBA" id="ARBA00023326"/>
    </source>
</evidence>
<gene>
    <name evidence="10" type="ORF">L201_005456</name>
</gene>
<dbReference type="SUPFAM" id="SSF51445">
    <property type="entry name" value="(Trans)glycosidases"/>
    <property type="match status" value="1"/>
</dbReference>
<dbReference type="EMBL" id="CP144104">
    <property type="protein sequence ID" value="WWC90520.1"/>
    <property type="molecule type" value="Genomic_DNA"/>
</dbReference>
<keyword evidence="3" id="KW-0146">Chitin degradation</keyword>
<evidence type="ECO:0000256" key="2">
    <source>
        <dbReference type="ARBA" id="ARBA00022801"/>
    </source>
</evidence>
<evidence type="ECO:0000313" key="10">
    <source>
        <dbReference type="EMBL" id="WWC90520.1"/>
    </source>
</evidence>
<evidence type="ECO:0000256" key="8">
    <source>
        <dbReference type="RuleBase" id="RU004453"/>
    </source>
</evidence>
<dbReference type="InterPro" id="IPR050314">
    <property type="entry name" value="Glycosyl_Hydrlase_18"/>
</dbReference>
<dbReference type="GO" id="GO:0000272">
    <property type="term" value="P:polysaccharide catabolic process"/>
    <property type="evidence" value="ECO:0007669"/>
    <property type="project" value="UniProtKB-KW"/>
</dbReference>
<dbReference type="GO" id="GO:0006032">
    <property type="term" value="P:chitin catabolic process"/>
    <property type="evidence" value="ECO:0007669"/>
    <property type="project" value="UniProtKB-KW"/>
</dbReference>
<dbReference type="AlphaFoldDB" id="A0AAX4JYQ0"/>
<keyword evidence="4" id="KW-0119">Carbohydrate metabolism</keyword>
<dbReference type="InterPro" id="IPR001223">
    <property type="entry name" value="Glyco_hydro18_cat"/>
</dbReference>
<keyword evidence="11" id="KW-1185">Reference proteome</keyword>
<comment type="catalytic activity">
    <reaction evidence="1">
        <text>Random endo-hydrolysis of N-acetyl-beta-D-glucosaminide (1-&gt;4)-beta-linkages in chitin and chitodextrins.</text>
        <dbReference type="EC" id="3.2.1.14"/>
    </reaction>
</comment>
<evidence type="ECO:0000256" key="7">
    <source>
        <dbReference type="RuleBase" id="RU000489"/>
    </source>
</evidence>
<reference evidence="10 11" key="1">
    <citation type="submission" date="2024-01" db="EMBL/GenBank/DDBJ databases">
        <title>Comparative genomics of Cryptococcus and Kwoniella reveals pathogenesis evolution and contrasting modes of karyotype evolution via chromosome fusion or intercentromeric recombination.</title>
        <authorList>
            <person name="Coelho M.A."/>
            <person name="David-Palma M."/>
            <person name="Shea T."/>
            <person name="Bowers K."/>
            <person name="McGinley-Smith S."/>
            <person name="Mohammad A.W."/>
            <person name="Gnirke A."/>
            <person name="Yurkov A.M."/>
            <person name="Nowrousian M."/>
            <person name="Sun S."/>
            <person name="Cuomo C.A."/>
            <person name="Heitman J."/>
        </authorList>
    </citation>
    <scope>NUCLEOTIDE SEQUENCE [LARGE SCALE GENOMIC DNA]</scope>
    <source>
        <strain evidence="10 11">CBS 6074</strain>
    </source>
</reference>
<dbReference type="GO" id="GO:0008843">
    <property type="term" value="F:endochitinase activity"/>
    <property type="evidence" value="ECO:0007669"/>
    <property type="project" value="UniProtKB-EC"/>
</dbReference>
<feature type="domain" description="GH18" evidence="9">
    <location>
        <begin position="30"/>
        <end position="391"/>
    </location>
</feature>
<dbReference type="GO" id="GO:0005576">
    <property type="term" value="C:extracellular region"/>
    <property type="evidence" value="ECO:0007669"/>
    <property type="project" value="TreeGrafter"/>
</dbReference>
<sequence>MDQLPIVGGMLSSLSGTLSENTPSIHAGGKRMIGYFTNWETSHFPPSMIPVDELTHLNYAFAKVNKETGEVTLSDPHTDTEVHFKPHSSDEEVNPEQAGHNLFGCLGALYLMKKHNRNLKVMLSIGGATFSTAFENIEFIHWRNSFVQTAVKLVEDLGLDGLDIDFEFPKNEQQAGYYAQLIHALRLDLDELARRVHQPKGQYLLSIAAPCGEDKMKIMQNKIKDMDHNLDFWNLMAYDFAGSWSKVTDHQANLFGTGSQDLSVDKAVKFYQNHGVNSSKLVIGMPLYGRTFEHTHGMGKPFNGSKTIPYMSLPPHDAKVHNDTHLGASYCYDAQKKELISYDTPQIAKEKTEYIEKHNLGGAMFWELAGDKAHNNADSLVKIVKGKIGNLEKRQDELKYPNSKYDNLKGGMSGQ</sequence>
<evidence type="ECO:0000256" key="4">
    <source>
        <dbReference type="ARBA" id="ARBA00023277"/>
    </source>
</evidence>
<dbReference type="Gene3D" id="3.20.20.80">
    <property type="entry name" value="Glycosidases"/>
    <property type="match status" value="1"/>
</dbReference>
<comment type="similarity">
    <text evidence="8">Belongs to the glycosyl hydrolase 18 family.</text>
</comment>
<dbReference type="PROSITE" id="PS51910">
    <property type="entry name" value="GH18_2"/>
    <property type="match status" value="1"/>
</dbReference>
<dbReference type="PANTHER" id="PTHR11177">
    <property type="entry name" value="CHITINASE"/>
    <property type="match status" value="1"/>
</dbReference>
<dbReference type="Proteomes" id="UP001355207">
    <property type="component" value="Chromosome 7"/>
</dbReference>
<dbReference type="InterPro" id="IPR001579">
    <property type="entry name" value="Glyco_hydro_18_chit_AS"/>
</dbReference>
<dbReference type="Pfam" id="PF00704">
    <property type="entry name" value="Glyco_hydro_18"/>
    <property type="match status" value="1"/>
</dbReference>
<dbReference type="GO" id="GO:0008061">
    <property type="term" value="F:chitin binding"/>
    <property type="evidence" value="ECO:0007669"/>
    <property type="project" value="InterPro"/>
</dbReference>
<dbReference type="PROSITE" id="PS01095">
    <property type="entry name" value="GH18_1"/>
    <property type="match status" value="1"/>
</dbReference>
<evidence type="ECO:0000259" key="9">
    <source>
        <dbReference type="PROSITE" id="PS51910"/>
    </source>
</evidence>
<keyword evidence="2 7" id="KW-0378">Hydrolase</keyword>
<protein>
    <recommendedName>
        <fullName evidence="9">GH18 domain-containing protein</fullName>
    </recommendedName>
</protein>
<organism evidence="10 11">
    <name type="scientific">Kwoniella dendrophila CBS 6074</name>
    <dbReference type="NCBI Taxonomy" id="1295534"/>
    <lineage>
        <taxon>Eukaryota</taxon>
        <taxon>Fungi</taxon>
        <taxon>Dikarya</taxon>
        <taxon>Basidiomycota</taxon>
        <taxon>Agaricomycotina</taxon>
        <taxon>Tremellomycetes</taxon>
        <taxon>Tremellales</taxon>
        <taxon>Cryptococcaceae</taxon>
        <taxon>Kwoniella</taxon>
    </lineage>
</organism>
<dbReference type="SUPFAM" id="SSF54556">
    <property type="entry name" value="Chitinase insertion domain"/>
    <property type="match status" value="1"/>
</dbReference>
<dbReference type="PANTHER" id="PTHR11177:SF317">
    <property type="entry name" value="CHITINASE 12-RELATED"/>
    <property type="match status" value="1"/>
</dbReference>
<dbReference type="GeneID" id="91096126"/>
<keyword evidence="5 7" id="KW-0326">Glycosidase</keyword>
<dbReference type="InterPro" id="IPR029070">
    <property type="entry name" value="Chitinase_insertion_sf"/>
</dbReference>
<evidence type="ECO:0000256" key="3">
    <source>
        <dbReference type="ARBA" id="ARBA00023024"/>
    </source>
</evidence>
<dbReference type="RefSeq" id="XP_066077283.1">
    <property type="nucleotide sequence ID" value="XM_066221186.1"/>
</dbReference>
<evidence type="ECO:0000256" key="5">
    <source>
        <dbReference type="ARBA" id="ARBA00023295"/>
    </source>
</evidence>
<dbReference type="InterPro" id="IPR011583">
    <property type="entry name" value="Chitinase_II/V-like_cat"/>
</dbReference>
<proteinExistence type="inferred from homology"/>
<dbReference type="Gene3D" id="3.10.50.10">
    <property type="match status" value="1"/>
</dbReference>
<dbReference type="CDD" id="cd06548">
    <property type="entry name" value="GH18_chitinase"/>
    <property type="match status" value="1"/>
</dbReference>
<dbReference type="InterPro" id="IPR017853">
    <property type="entry name" value="GH"/>
</dbReference>
<name>A0AAX4JYQ0_9TREE</name>
<evidence type="ECO:0000313" key="11">
    <source>
        <dbReference type="Proteomes" id="UP001355207"/>
    </source>
</evidence>
<dbReference type="SMART" id="SM00636">
    <property type="entry name" value="Glyco_18"/>
    <property type="match status" value="1"/>
</dbReference>